<dbReference type="RefSeq" id="WP_058873105.1">
    <property type="nucleotide sequence ID" value="NZ_LQBK01000004.1"/>
</dbReference>
<protein>
    <submittedName>
        <fullName evidence="1">Uncharacterized protein</fullName>
    </submittedName>
</protein>
<reference evidence="2" key="1">
    <citation type="submission" date="2015-12" db="EMBL/GenBank/DDBJ databases">
        <authorList>
            <person name="Nair G.R."/>
            <person name="Kaur G."/>
            <person name="Mayilraj S."/>
        </authorList>
    </citation>
    <scope>NUCLEOTIDE SEQUENCE [LARGE SCALE GENOMIC DNA]</scope>
    <source>
        <strain evidence="2">CD08_4</strain>
    </source>
</reference>
<sequence length="398" mass="41376">MPQHTERLAEVGPIDPRTGFPFWYEDSTGLRLELVWAPGDDFAPVVIDPEESGPLRDVGAFPAEAFYLLAETELEAGAGARTARIRVVLALEATFTTEGVTDGQQIVFGRVRFRVRDGLPDTTYTLTHPYGTVEAMTDDRGRVTATEDIGLTPLDFTGALDSSIAPFLRWTADPVLPATHVGDGATEHTVTGSPLGTNFALVEGPGVASAGGEPDPNDPTNPDKVYTDRFVLQGRVATVNGADVPRAVYSRTAAGDAVVDVFARSVPGQQLLITAPGLSDTSMQGGATRNYVARADVGTTVPARVTVTNLTDPLPLPATADVVDAVEITQADYDAATQTLTVAAASSDQQSPPTLTVSGRGGLSGPVGVLSGVDAPPPVITVESAAGGSSTRTVRIVG</sequence>
<dbReference type="AlphaFoldDB" id="A0A0W8IP48"/>
<accession>A0A0W8IP48</accession>
<dbReference type="OrthoDB" id="9805017at2"/>
<evidence type="ECO:0000313" key="1">
    <source>
        <dbReference type="EMBL" id="KUG61689.1"/>
    </source>
</evidence>
<evidence type="ECO:0000313" key="2">
    <source>
        <dbReference type="Proteomes" id="UP000053512"/>
    </source>
</evidence>
<comment type="caution">
    <text evidence="1">The sequence shown here is derived from an EMBL/GenBank/DDBJ whole genome shotgun (WGS) entry which is preliminary data.</text>
</comment>
<organism evidence="1 2">
    <name type="scientific">Kocuria rosea subsp. polaris</name>
    <dbReference type="NCBI Taxonomy" id="136273"/>
    <lineage>
        <taxon>Bacteria</taxon>
        <taxon>Bacillati</taxon>
        <taxon>Actinomycetota</taxon>
        <taxon>Actinomycetes</taxon>
        <taxon>Micrococcales</taxon>
        <taxon>Micrococcaceae</taxon>
        <taxon>Kocuria</taxon>
    </lineage>
</organism>
<proteinExistence type="predicted"/>
<gene>
    <name evidence="1" type="ORF">AVL61_01940</name>
</gene>
<dbReference type="Proteomes" id="UP000053512">
    <property type="component" value="Unassembled WGS sequence"/>
</dbReference>
<name>A0A0W8IP48_KOCRO</name>
<dbReference type="EMBL" id="LQBK01000004">
    <property type="protein sequence ID" value="KUG61689.1"/>
    <property type="molecule type" value="Genomic_DNA"/>
</dbReference>